<evidence type="ECO:0000259" key="1">
    <source>
        <dbReference type="Pfam" id="PF01844"/>
    </source>
</evidence>
<evidence type="ECO:0000313" key="3">
    <source>
        <dbReference type="Proteomes" id="UP001214530"/>
    </source>
</evidence>
<dbReference type="CDD" id="cd00085">
    <property type="entry name" value="HNHc"/>
    <property type="match status" value="1"/>
</dbReference>
<dbReference type="InterPro" id="IPR003615">
    <property type="entry name" value="HNH_nuc"/>
</dbReference>
<dbReference type="Proteomes" id="UP001214530">
    <property type="component" value="Chromosome"/>
</dbReference>
<dbReference type="GO" id="GO:0004519">
    <property type="term" value="F:endonuclease activity"/>
    <property type="evidence" value="ECO:0007669"/>
    <property type="project" value="UniProtKB-KW"/>
</dbReference>
<reference evidence="2" key="1">
    <citation type="submission" date="2023-03" db="EMBL/GenBank/DDBJ databases">
        <title>Andean soil-derived lignocellulolytic bacterial consortium as a source of novel taxa and putative plastic-active enzymes.</title>
        <authorList>
            <person name="Diaz-Garcia L."/>
            <person name="Chuvochina M."/>
            <person name="Feuerriegel G."/>
            <person name="Bunk B."/>
            <person name="Sproer C."/>
            <person name="Streit W.R."/>
            <person name="Rodriguez L.M."/>
            <person name="Overmann J."/>
            <person name="Jimenez D.J."/>
        </authorList>
    </citation>
    <scope>NUCLEOTIDE SEQUENCE</scope>
    <source>
        <strain evidence="2">MAG 3858</strain>
    </source>
</reference>
<accession>A0AAJ5WB72</accession>
<keyword evidence="2" id="KW-0255">Endonuclease</keyword>
<dbReference type="Pfam" id="PF01844">
    <property type="entry name" value="HNH"/>
    <property type="match status" value="1"/>
</dbReference>
<sequence length="200" mass="22926">MKSIKETLHIDGTVCLKKRTVASKAKIVKYWENTVYQYLGCDIEVGFPGCWACGFAGFKEEEEEVEVYENWNRQGYLDRCHIVPKAHSGCNCEANLVLLCRKCHRASPDTRSAELFVRWLNGRKSWWELTYKEIADAALELNFSFEDFDLDLDAYKDEFQRYLRLNAIPVGGTLARTTFLACLIEFRELVQGGSSSGKIV</sequence>
<name>A0AAJ5WB72_9SPHI</name>
<dbReference type="Gene3D" id="1.10.30.50">
    <property type="match status" value="1"/>
</dbReference>
<protein>
    <submittedName>
        <fullName evidence="2">HNH endonuclease signature motif containing protein</fullName>
    </submittedName>
</protein>
<gene>
    <name evidence="2" type="ORF">P0Y49_04490</name>
</gene>
<keyword evidence="2" id="KW-0540">Nuclease</keyword>
<proteinExistence type="predicted"/>
<dbReference type="InterPro" id="IPR002711">
    <property type="entry name" value="HNH"/>
</dbReference>
<feature type="domain" description="HNH" evidence="1">
    <location>
        <begin position="81"/>
        <end position="106"/>
    </location>
</feature>
<organism evidence="2 3">
    <name type="scientific">Candidatus Pedobacter colombiensis</name>
    <dbReference type="NCBI Taxonomy" id="3121371"/>
    <lineage>
        <taxon>Bacteria</taxon>
        <taxon>Pseudomonadati</taxon>
        <taxon>Bacteroidota</taxon>
        <taxon>Sphingobacteriia</taxon>
        <taxon>Sphingobacteriales</taxon>
        <taxon>Sphingobacteriaceae</taxon>
        <taxon>Pedobacter</taxon>
    </lineage>
</organism>
<dbReference type="GO" id="GO:0003676">
    <property type="term" value="F:nucleic acid binding"/>
    <property type="evidence" value="ECO:0007669"/>
    <property type="project" value="InterPro"/>
</dbReference>
<dbReference type="GO" id="GO:0008270">
    <property type="term" value="F:zinc ion binding"/>
    <property type="evidence" value="ECO:0007669"/>
    <property type="project" value="InterPro"/>
</dbReference>
<dbReference type="EMBL" id="CP119313">
    <property type="protein sequence ID" value="WEK20395.1"/>
    <property type="molecule type" value="Genomic_DNA"/>
</dbReference>
<dbReference type="AlphaFoldDB" id="A0AAJ5WB72"/>
<evidence type="ECO:0000313" key="2">
    <source>
        <dbReference type="EMBL" id="WEK20395.1"/>
    </source>
</evidence>
<keyword evidence="2" id="KW-0378">Hydrolase</keyword>